<dbReference type="RefSeq" id="YP_010101604.1">
    <property type="nucleotide sequence ID" value="NC_055791.1"/>
</dbReference>
<name>A0A482JAR8_9CAUD</name>
<evidence type="ECO:0000313" key="1">
    <source>
        <dbReference type="EMBL" id="QBP30970.1"/>
    </source>
</evidence>
<dbReference type="GeneID" id="65119366"/>
<accession>A0A482JAR8</accession>
<organism evidence="1 2">
    <name type="scientific">Streptomyces phage EGole</name>
    <dbReference type="NCBI Taxonomy" id="2517973"/>
    <lineage>
        <taxon>Viruses</taxon>
        <taxon>Duplodnaviria</taxon>
        <taxon>Heunggongvirae</taxon>
        <taxon>Uroviricota</taxon>
        <taxon>Caudoviricetes</taxon>
        <taxon>Stanwilliamsviridae</taxon>
        <taxon>Boydwoodruffvirinae</taxon>
        <taxon>Samistivirus</taxon>
        <taxon>Samistivirus egole</taxon>
    </lineage>
</organism>
<dbReference type="EMBL" id="MK494112">
    <property type="protein sequence ID" value="QBP30970.1"/>
    <property type="molecule type" value="Genomic_DNA"/>
</dbReference>
<sequence>MHRESQVVRVETDEGDAFGIIDKVLAFHCLVKYLDSEGQWQSDYFEHDEVEVIGEIGYEEE</sequence>
<dbReference type="KEGG" id="vg:65119366"/>
<protein>
    <submittedName>
        <fullName evidence="1">Uncharacterized protein</fullName>
    </submittedName>
</protein>
<evidence type="ECO:0000313" key="2">
    <source>
        <dbReference type="Proteomes" id="UP000295379"/>
    </source>
</evidence>
<keyword evidence="2" id="KW-1185">Reference proteome</keyword>
<proteinExistence type="predicted"/>
<reference evidence="1 2" key="1">
    <citation type="submission" date="2019-02" db="EMBL/GenBank/DDBJ databases">
        <authorList>
            <person name="Montgomery L.N."/>
            <person name="Ray S.M."/>
            <person name="Barba J."/>
            <person name="Russ E.M."/>
            <person name="Bhuiyan S."/>
            <person name="Nayek S."/>
            <person name="Hughes L.E."/>
            <person name="Garlena R.A."/>
            <person name="Russell D.A."/>
            <person name="Pope W.H."/>
            <person name="Jacobs-Sera D."/>
            <person name="Hatfull G.F."/>
        </authorList>
    </citation>
    <scope>NUCLEOTIDE SEQUENCE [LARGE SCALE GENOMIC DNA]</scope>
</reference>
<gene>
    <name evidence="1" type="primary">229</name>
    <name evidence="1" type="ORF">SEA_EGOLE_229</name>
</gene>
<dbReference type="Proteomes" id="UP000295379">
    <property type="component" value="Segment"/>
</dbReference>